<reference evidence="2" key="1">
    <citation type="submission" date="2019-02" db="EMBL/GenBank/DDBJ databases">
        <authorList>
            <consortium name="Genoscope - CEA"/>
            <person name="William W."/>
        </authorList>
    </citation>
    <scope>NUCLEOTIDE SEQUENCE [LARGE SCALE GENOMIC DNA]</scope>
    <source>
        <strain evidence="2">YSy11</strain>
    </source>
</reference>
<sequence>MADLENAASQFGGIPERPKGSDCKSDVIDFEGSNPSPSTRFSESSKLRGYSSVVERQPSKLNMRVRFPLPAPCLLRRDGNIAHVAQLVEHTLGKGEVSGSNPLMSSILIKADMQVSAFVLMVVILA</sequence>
<dbReference type="AntiFam" id="ANF00010">
    <property type="entry name" value="tRNA translation"/>
</dbReference>
<gene>
    <name evidence="2" type="ORF">PMYSY11_2284</name>
</gene>
<feature type="compositionally biased region" description="Basic and acidic residues" evidence="1">
    <location>
        <begin position="16"/>
        <end position="27"/>
    </location>
</feature>
<evidence type="ECO:0000256" key="1">
    <source>
        <dbReference type="SAM" id="MobiDB-lite"/>
    </source>
</evidence>
<accession>A0A653E3L4</accession>
<dbReference type="AntiFam" id="ANF00017">
    <property type="entry name" value="tRNA translation"/>
</dbReference>
<name>A0A653E3L4_9PSED</name>
<proteinExistence type="predicted"/>
<dbReference type="EMBL" id="LR215729">
    <property type="protein sequence ID" value="VEV97329.1"/>
    <property type="molecule type" value="Genomic_DNA"/>
</dbReference>
<feature type="compositionally biased region" description="Polar residues" evidence="1">
    <location>
        <begin position="33"/>
        <end position="44"/>
    </location>
</feature>
<evidence type="ECO:0000313" key="2">
    <source>
        <dbReference type="EMBL" id="VEV97329.1"/>
    </source>
</evidence>
<dbReference type="AlphaFoldDB" id="A0A653E3L4"/>
<feature type="region of interest" description="Disordered" evidence="1">
    <location>
        <begin position="1"/>
        <end position="47"/>
    </location>
</feature>
<protein>
    <submittedName>
        <fullName evidence="2">Uncharacterized protein</fullName>
    </submittedName>
</protein>
<organism evidence="2">
    <name type="scientific">Pseudomonas marincola</name>
    <dbReference type="NCBI Taxonomy" id="437900"/>
    <lineage>
        <taxon>Bacteria</taxon>
        <taxon>Pseudomonadati</taxon>
        <taxon>Pseudomonadota</taxon>
        <taxon>Gammaproteobacteria</taxon>
        <taxon>Pseudomonadales</taxon>
        <taxon>Pseudomonadaceae</taxon>
        <taxon>Pseudomonas</taxon>
    </lineage>
</organism>